<dbReference type="InterPro" id="IPR014717">
    <property type="entry name" value="Transl_elong_EF1B/ribsomal_bS6"/>
</dbReference>
<feature type="transmembrane region" description="Helical" evidence="1">
    <location>
        <begin position="20"/>
        <end position="36"/>
    </location>
</feature>
<evidence type="ECO:0008006" key="4">
    <source>
        <dbReference type="Google" id="ProtNLM"/>
    </source>
</evidence>
<dbReference type="Proteomes" id="UP000229401">
    <property type="component" value="Unassembled WGS sequence"/>
</dbReference>
<keyword evidence="1" id="KW-1133">Transmembrane helix</keyword>
<keyword evidence="1" id="KW-0812">Transmembrane</keyword>
<reference evidence="3" key="1">
    <citation type="submission" date="2017-09" db="EMBL/GenBank/DDBJ databases">
        <title>Depth-based differentiation of microbial function through sediment-hosted aquifers and enrichment of novel symbionts in the deep terrestrial subsurface.</title>
        <authorList>
            <person name="Probst A.J."/>
            <person name="Ladd B."/>
            <person name="Jarett J.K."/>
            <person name="Geller-Mcgrath D.E."/>
            <person name="Sieber C.M.K."/>
            <person name="Emerson J.B."/>
            <person name="Anantharaman K."/>
            <person name="Thomas B.C."/>
            <person name="Malmstrom R."/>
            <person name="Stieglmeier M."/>
            <person name="Klingl A."/>
            <person name="Woyke T."/>
            <person name="Ryan C.M."/>
            <person name="Banfield J.F."/>
        </authorList>
    </citation>
    <scope>NUCLEOTIDE SEQUENCE [LARGE SCALE GENOMIC DNA]</scope>
</reference>
<organism evidence="2 3">
    <name type="scientific">Candidatus Roizmanbacteria bacterium CG_4_10_14_0_8_um_filter_33_9</name>
    <dbReference type="NCBI Taxonomy" id="1974826"/>
    <lineage>
        <taxon>Bacteria</taxon>
        <taxon>Candidatus Roizmaniibacteriota</taxon>
    </lineage>
</organism>
<keyword evidence="1" id="KW-0472">Membrane</keyword>
<protein>
    <recommendedName>
        <fullName evidence="4">Type 4a pilus biogenesis protein PilO</fullName>
    </recommendedName>
</protein>
<proteinExistence type="predicted"/>
<dbReference type="AlphaFoldDB" id="A0A2M7QJP6"/>
<dbReference type="InterPro" id="IPR007445">
    <property type="entry name" value="PilO"/>
</dbReference>
<sequence length="192" mass="22534">MNIEQIKKKIKGKKFQDYSYSIFFFITFSFFLLFVIRPNLINVFSLHEELSHLNLLNRNYENIIRKILEIQSFIEINRNDLYVLDQSLTSSPQINKILDDITLNASESGLIINQMNISSINLKEYIKKTTKKTLTINIGAMGDFYQVNKFKKALENGRRLKVVKFLQLFKNDDESSQSANLEIKIIVDTYYL</sequence>
<evidence type="ECO:0000313" key="3">
    <source>
        <dbReference type="Proteomes" id="UP000229401"/>
    </source>
</evidence>
<name>A0A2M7QJP6_9BACT</name>
<dbReference type="Pfam" id="PF04350">
    <property type="entry name" value="PilO"/>
    <property type="match status" value="1"/>
</dbReference>
<gene>
    <name evidence="2" type="ORF">COY87_02325</name>
</gene>
<evidence type="ECO:0000256" key="1">
    <source>
        <dbReference type="SAM" id="Phobius"/>
    </source>
</evidence>
<dbReference type="Gene3D" id="3.30.70.60">
    <property type="match status" value="1"/>
</dbReference>
<dbReference type="GO" id="GO:0043107">
    <property type="term" value="P:type IV pilus-dependent motility"/>
    <property type="evidence" value="ECO:0007669"/>
    <property type="project" value="InterPro"/>
</dbReference>
<evidence type="ECO:0000313" key="2">
    <source>
        <dbReference type="EMBL" id="PIY72176.1"/>
    </source>
</evidence>
<accession>A0A2M7QJP6</accession>
<dbReference type="EMBL" id="PFLI01000075">
    <property type="protein sequence ID" value="PIY72176.1"/>
    <property type="molecule type" value="Genomic_DNA"/>
</dbReference>
<dbReference type="GO" id="GO:0043683">
    <property type="term" value="P:type IV pilus assembly"/>
    <property type="evidence" value="ECO:0007669"/>
    <property type="project" value="InterPro"/>
</dbReference>
<comment type="caution">
    <text evidence="2">The sequence shown here is derived from an EMBL/GenBank/DDBJ whole genome shotgun (WGS) entry which is preliminary data.</text>
</comment>